<keyword evidence="1" id="KW-0597">Phosphoprotein</keyword>
<feature type="compositionally biased region" description="Polar residues" evidence="2">
    <location>
        <begin position="115"/>
        <end position="129"/>
    </location>
</feature>
<feature type="compositionally biased region" description="Polar residues" evidence="2">
    <location>
        <begin position="680"/>
        <end position="699"/>
    </location>
</feature>
<dbReference type="InterPro" id="IPR001374">
    <property type="entry name" value="R3H_dom"/>
</dbReference>
<comment type="caution">
    <text evidence="5">The sequence shown here is derived from an EMBL/GenBank/DDBJ whole genome shotgun (WGS) entry which is preliminary data.</text>
</comment>
<evidence type="ECO:0000259" key="4">
    <source>
        <dbReference type="PROSITE" id="PS51673"/>
    </source>
</evidence>
<dbReference type="AlphaFoldDB" id="A0AAN7YEC1"/>
<evidence type="ECO:0000256" key="1">
    <source>
        <dbReference type="ARBA" id="ARBA00022553"/>
    </source>
</evidence>
<feature type="compositionally biased region" description="Basic and acidic residues" evidence="2">
    <location>
        <begin position="402"/>
        <end position="416"/>
    </location>
</feature>
<feature type="compositionally biased region" description="Polar residues" evidence="2">
    <location>
        <begin position="361"/>
        <end position="384"/>
    </location>
</feature>
<reference evidence="5 6" key="1">
    <citation type="submission" date="2023-08" db="EMBL/GenBank/DDBJ databases">
        <title>Black Yeasts Isolated from many extreme environments.</title>
        <authorList>
            <person name="Coleine C."/>
            <person name="Stajich J.E."/>
            <person name="Selbmann L."/>
        </authorList>
    </citation>
    <scope>NUCLEOTIDE SEQUENCE [LARGE SCALE GENOMIC DNA]</scope>
    <source>
        <strain evidence="5 6">CCFEE 5910</strain>
    </source>
</reference>
<dbReference type="GO" id="GO:0006012">
    <property type="term" value="P:galactose metabolic process"/>
    <property type="evidence" value="ECO:0007669"/>
    <property type="project" value="TreeGrafter"/>
</dbReference>
<feature type="compositionally biased region" description="Polar residues" evidence="2">
    <location>
        <begin position="723"/>
        <end position="747"/>
    </location>
</feature>
<dbReference type="Pfam" id="PF01424">
    <property type="entry name" value="R3H"/>
    <property type="match status" value="1"/>
</dbReference>
<dbReference type="GO" id="GO:0003676">
    <property type="term" value="F:nucleic acid binding"/>
    <property type="evidence" value="ECO:0007669"/>
    <property type="project" value="UniProtKB-UniRule"/>
</dbReference>
<accession>A0AAN7YEC1</accession>
<feature type="compositionally biased region" description="Basic and acidic residues" evidence="2">
    <location>
        <begin position="142"/>
        <end position="163"/>
    </location>
</feature>
<feature type="compositionally biased region" description="Basic and acidic residues" evidence="2">
    <location>
        <begin position="65"/>
        <end position="78"/>
    </location>
</feature>
<feature type="compositionally biased region" description="Polar residues" evidence="2">
    <location>
        <begin position="618"/>
        <end position="643"/>
    </location>
</feature>
<sequence>MAQPQLASIPSKISSYAKIAAMPAPKVATSINTSRKEVKHTTSNPSEVPAASAPKIGAGAVLVEGRGDQDGIKKASVDETVTKSMQKLSLNHASIETAQMENSGDSADSYEEDQSQLSGSSVNKPQSFDTKSLASVTTFAMDDKESIRPDDSASVRAVDDENPHPALSRNSSFQHDTEIHSHKSSRTFSSNVIIPGRRFPTLANPPRFGNLPISPVLETQDVQMPKPNIPILTLDDVREPIPTIHTLPDDKLMDVLTCQKDRLSLLQLEEKLIGFIRDGTNDVLDLPPQTSFARMLAHKLADYYGLVHAVTEDNLSVRILRSNSRPLPPPLSELAKSVAVAGTSGPTAAAIKIMRREQLSSRHFSAGNSTAPSSCAPSKTTSENGVEARSDDGLASPTESTPSRDKSKLTREERQAQYKLARDRIFADFQEPFTSDATSNEEHSGSMSRSSSSSGKKKTKKHKQPKDDSFEARSAFVPSGPFQAQYAQAYADPATTPNYNMTPMNYDQTIYGATPTQTFPRFEPSIAYGNMQGYQSTMVPQQISPSDWQAMQAMQMQNPYFIYPQAMQYPQNQNMMMMGALPIQGQFPEWYPSQNQNFMAPSPMSPTSPYPPPYGVITPNSIQNEQYGSNTHRALPNTSTGQEYHSHKRSLFNPQTRSFVPNNREGRSAARSGRTKNNSRHSLNSVMHHQNSNSNVTSLNREDSLKQKYGTPASLPKKPPPQESKQAPEISNNAILQQAHGQSSIITPASLDGVGQCA</sequence>
<dbReference type="Pfam" id="PF12752">
    <property type="entry name" value="SUZ"/>
    <property type="match status" value="1"/>
</dbReference>
<feature type="region of interest" description="Disordered" evidence="2">
    <location>
        <begin position="361"/>
        <end position="416"/>
    </location>
</feature>
<feature type="compositionally biased region" description="Pro residues" evidence="2">
    <location>
        <begin position="603"/>
        <end position="614"/>
    </location>
</feature>
<evidence type="ECO:0000259" key="3">
    <source>
        <dbReference type="PROSITE" id="PS51061"/>
    </source>
</evidence>
<evidence type="ECO:0000256" key="2">
    <source>
        <dbReference type="SAM" id="MobiDB-lite"/>
    </source>
</evidence>
<feature type="compositionally biased region" description="Low complexity" evidence="2">
    <location>
        <begin position="445"/>
        <end position="454"/>
    </location>
</feature>
<organism evidence="5 6">
    <name type="scientific">Lithohypha guttulata</name>
    <dbReference type="NCBI Taxonomy" id="1690604"/>
    <lineage>
        <taxon>Eukaryota</taxon>
        <taxon>Fungi</taxon>
        <taxon>Dikarya</taxon>
        <taxon>Ascomycota</taxon>
        <taxon>Pezizomycotina</taxon>
        <taxon>Eurotiomycetes</taxon>
        <taxon>Chaetothyriomycetidae</taxon>
        <taxon>Chaetothyriales</taxon>
        <taxon>Trichomeriaceae</taxon>
        <taxon>Lithohypha</taxon>
    </lineage>
</organism>
<dbReference type="PROSITE" id="PS51673">
    <property type="entry name" value="SUZ"/>
    <property type="match status" value="1"/>
</dbReference>
<dbReference type="PROSITE" id="PS51061">
    <property type="entry name" value="R3H"/>
    <property type="match status" value="1"/>
</dbReference>
<dbReference type="CDD" id="cd02642">
    <property type="entry name" value="R3H_encore_like"/>
    <property type="match status" value="1"/>
</dbReference>
<feature type="region of interest" description="Disordered" evidence="2">
    <location>
        <begin position="31"/>
        <end position="78"/>
    </location>
</feature>
<dbReference type="PANTHER" id="PTHR15672">
    <property type="entry name" value="CAMP-REGULATED PHOSPHOPROTEIN 21 RELATED R3H DOMAIN CONTAINING PROTEIN"/>
    <property type="match status" value="1"/>
</dbReference>
<gene>
    <name evidence="5" type="ORF">LTR05_006887</name>
</gene>
<feature type="region of interest" description="Disordered" evidence="2">
    <location>
        <begin position="142"/>
        <end position="184"/>
    </location>
</feature>
<name>A0AAN7YEC1_9EURO</name>
<evidence type="ECO:0000313" key="5">
    <source>
        <dbReference type="EMBL" id="KAK5083005.1"/>
    </source>
</evidence>
<protein>
    <submittedName>
        <fullName evidence="5">Uncharacterized protein</fullName>
    </submittedName>
</protein>
<dbReference type="PANTHER" id="PTHR15672:SF8">
    <property type="entry name" value="PROTEIN ENCORE"/>
    <property type="match status" value="1"/>
</dbReference>
<dbReference type="Proteomes" id="UP001309876">
    <property type="component" value="Unassembled WGS sequence"/>
</dbReference>
<proteinExistence type="predicted"/>
<dbReference type="Gene3D" id="3.30.1370.50">
    <property type="entry name" value="R3H-like domain"/>
    <property type="match status" value="1"/>
</dbReference>
<feature type="domain" description="SUZ" evidence="4">
    <location>
        <begin position="328"/>
        <end position="430"/>
    </location>
</feature>
<feature type="compositionally biased region" description="Polar residues" evidence="2">
    <location>
        <begin position="652"/>
        <end position="661"/>
    </location>
</feature>
<keyword evidence="6" id="KW-1185">Reference proteome</keyword>
<dbReference type="InterPro" id="IPR036867">
    <property type="entry name" value="R3H_dom_sf"/>
</dbReference>
<feature type="compositionally biased region" description="Basic residues" evidence="2">
    <location>
        <begin position="455"/>
        <end position="464"/>
    </location>
</feature>
<dbReference type="InterPro" id="IPR051937">
    <property type="entry name" value="R3H_domain_containing"/>
</dbReference>
<feature type="region of interest" description="Disordered" evidence="2">
    <location>
        <begin position="100"/>
        <end position="129"/>
    </location>
</feature>
<dbReference type="SUPFAM" id="SSF82708">
    <property type="entry name" value="R3H domain"/>
    <property type="match status" value="1"/>
</dbReference>
<feature type="domain" description="R3H" evidence="3">
    <location>
        <begin position="262"/>
        <end position="325"/>
    </location>
</feature>
<dbReference type="EMBL" id="JAVRRJ010000007">
    <property type="protein sequence ID" value="KAK5083005.1"/>
    <property type="molecule type" value="Genomic_DNA"/>
</dbReference>
<feature type="region of interest" description="Disordered" evidence="2">
    <location>
        <begin position="601"/>
        <end position="758"/>
    </location>
</feature>
<feature type="region of interest" description="Disordered" evidence="2">
    <location>
        <begin position="434"/>
        <end position="470"/>
    </location>
</feature>
<evidence type="ECO:0000313" key="6">
    <source>
        <dbReference type="Proteomes" id="UP001309876"/>
    </source>
</evidence>
<dbReference type="InterPro" id="IPR024771">
    <property type="entry name" value="SUZ"/>
</dbReference>